<dbReference type="OrthoDB" id="10469043at2759"/>
<accession>A0A0C2GG49</accession>
<sequence length="77" mass="9283">MAQPHEIRRPQLLGIWLERRRRRFVLMNQLAKKLNRMFPSRKALLQEAGIEVRPADQAEEVNKKVMKTILYQDHNFE</sequence>
<evidence type="ECO:0000313" key="1">
    <source>
        <dbReference type="EMBL" id="KIH56086.1"/>
    </source>
</evidence>
<organism evidence="1 2">
    <name type="scientific">Ancylostoma duodenale</name>
    <dbReference type="NCBI Taxonomy" id="51022"/>
    <lineage>
        <taxon>Eukaryota</taxon>
        <taxon>Metazoa</taxon>
        <taxon>Ecdysozoa</taxon>
        <taxon>Nematoda</taxon>
        <taxon>Chromadorea</taxon>
        <taxon>Rhabditida</taxon>
        <taxon>Rhabditina</taxon>
        <taxon>Rhabditomorpha</taxon>
        <taxon>Strongyloidea</taxon>
        <taxon>Ancylostomatidae</taxon>
        <taxon>Ancylostomatinae</taxon>
        <taxon>Ancylostoma</taxon>
    </lineage>
</organism>
<protein>
    <submittedName>
        <fullName evidence="1">Uncharacterized protein</fullName>
    </submittedName>
</protein>
<reference evidence="1 2" key="1">
    <citation type="submission" date="2013-12" db="EMBL/GenBank/DDBJ databases">
        <title>Draft genome of the parsitic nematode Ancylostoma duodenale.</title>
        <authorList>
            <person name="Mitreva M."/>
        </authorList>
    </citation>
    <scope>NUCLEOTIDE SEQUENCE [LARGE SCALE GENOMIC DNA]</scope>
    <source>
        <strain evidence="1 2">Zhejiang</strain>
    </source>
</reference>
<evidence type="ECO:0000313" key="2">
    <source>
        <dbReference type="Proteomes" id="UP000054047"/>
    </source>
</evidence>
<dbReference type="AlphaFoldDB" id="A0A0C2GG49"/>
<dbReference type="EMBL" id="KN736300">
    <property type="protein sequence ID" value="KIH56086.1"/>
    <property type="molecule type" value="Genomic_DNA"/>
</dbReference>
<dbReference type="Proteomes" id="UP000054047">
    <property type="component" value="Unassembled WGS sequence"/>
</dbReference>
<keyword evidence="2" id="KW-1185">Reference proteome</keyword>
<name>A0A0C2GG49_9BILA</name>
<gene>
    <name evidence="1" type="ORF">ANCDUO_13736</name>
</gene>
<proteinExistence type="predicted"/>